<dbReference type="InterPro" id="IPR044876">
    <property type="entry name" value="HRDC_dom_sf"/>
</dbReference>
<dbReference type="GO" id="GO:0006139">
    <property type="term" value="P:nucleobase-containing compound metabolic process"/>
    <property type="evidence" value="ECO:0007669"/>
    <property type="project" value="InterPro"/>
</dbReference>
<dbReference type="SUPFAM" id="SSF47819">
    <property type="entry name" value="HRDC-like"/>
    <property type="match status" value="1"/>
</dbReference>
<dbReference type="Pfam" id="PF00570">
    <property type="entry name" value="HRDC"/>
    <property type="match status" value="1"/>
</dbReference>
<evidence type="ECO:0000259" key="1">
    <source>
        <dbReference type="PROSITE" id="PS50967"/>
    </source>
</evidence>
<dbReference type="InterPro" id="IPR051086">
    <property type="entry name" value="RNase_D-like"/>
</dbReference>
<dbReference type="PROSITE" id="PS50967">
    <property type="entry name" value="HRDC"/>
    <property type="match status" value="1"/>
</dbReference>
<feature type="domain" description="HRDC" evidence="1">
    <location>
        <begin position="214"/>
        <end position="295"/>
    </location>
</feature>
<dbReference type="KEGG" id="sgp:SpiGrapes_2328"/>
<dbReference type="PANTHER" id="PTHR47649">
    <property type="entry name" value="RIBONUCLEASE D"/>
    <property type="match status" value="1"/>
</dbReference>
<dbReference type="InterPro" id="IPR002121">
    <property type="entry name" value="HRDC_dom"/>
</dbReference>
<dbReference type="GO" id="GO:0000166">
    <property type="term" value="F:nucleotide binding"/>
    <property type="evidence" value="ECO:0007669"/>
    <property type="project" value="InterPro"/>
</dbReference>
<name>G8QSS1_SPHPG</name>
<dbReference type="PANTHER" id="PTHR47649:SF1">
    <property type="entry name" value="RIBONUCLEASE D"/>
    <property type="match status" value="1"/>
</dbReference>
<dbReference type="InterPro" id="IPR010997">
    <property type="entry name" value="HRDC-like_sf"/>
</dbReference>
<dbReference type="SMART" id="SM00474">
    <property type="entry name" value="35EXOc"/>
    <property type="match status" value="1"/>
</dbReference>
<dbReference type="HOGENOM" id="CLU_042387_1_0_12"/>
<gene>
    <name evidence="2" type="ordered locus">SpiGrapes_2328</name>
</gene>
<dbReference type="GO" id="GO:0003676">
    <property type="term" value="F:nucleic acid binding"/>
    <property type="evidence" value="ECO:0007669"/>
    <property type="project" value="InterPro"/>
</dbReference>
<dbReference type="STRING" id="158190.SpiGrapes_2328"/>
<dbReference type="Gene3D" id="3.30.420.10">
    <property type="entry name" value="Ribonuclease H-like superfamily/Ribonuclease H"/>
    <property type="match status" value="1"/>
</dbReference>
<sequence>MYTYLVIESDLQLDEMVAQWKAQGTNVLAMDFEGEFNLHIYGEHLCLIQLYDGTSFYLIDPFKVQPSSLKAFLQDAEIEKIMFDCASDSALVRKEFGILMQNIYDIRVPALALGYTGNLSGLVSLYLGEQEEKTNGSKKKNQMTNWLARPLKNDQVQYALSDVAHLFSLKDILQAKIAEKGLSAQVNATMLNIAKPKGPDKPGWTKFACWKFLNREEKAYLKHFFIARDTLAKKYNVPAVRILDKHVLVDMAKNLPADANSFHSFCYRCGMHCEQELVELLLVGKSAALAEIKGA</sequence>
<dbReference type="EMBL" id="CP003155">
    <property type="protein sequence ID" value="AEV30103.1"/>
    <property type="molecule type" value="Genomic_DNA"/>
</dbReference>
<organism evidence="2 3">
    <name type="scientific">Sphaerochaeta pleomorpha (strain ATCC BAA-1885 / DSM 22778 / Grapes)</name>
    <dbReference type="NCBI Taxonomy" id="158190"/>
    <lineage>
        <taxon>Bacteria</taxon>
        <taxon>Pseudomonadati</taxon>
        <taxon>Spirochaetota</taxon>
        <taxon>Spirochaetia</taxon>
        <taxon>Spirochaetales</taxon>
        <taxon>Sphaerochaetaceae</taxon>
        <taxon>Sphaerochaeta</taxon>
    </lineage>
</organism>
<proteinExistence type="predicted"/>
<dbReference type="Proteomes" id="UP000005632">
    <property type="component" value="Chromosome"/>
</dbReference>
<dbReference type="OrthoDB" id="144122at2"/>
<dbReference type="InterPro" id="IPR012337">
    <property type="entry name" value="RNaseH-like_sf"/>
</dbReference>
<dbReference type="AlphaFoldDB" id="G8QSS1"/>
<evidence type="ECO:0000313" key="2">
    <source>
        <dbReference type="EMBL" id="AEV30103.1"/>
    </source>
</evidence>
<protein>
    <submittedName>
        <fullName evidence="2">Ribonuclease D</fullName>
    </submittedName>
</protein>
<reference evidence="2 3" key="1">
    <citation type="submission" date="2011-11" db="EMBL/GenBank/DDBJ databases">
        <title>Complete sequence of Spirochaeta sp. grapes.</title>
        <authorList>
            <consortium name="US DOE Joint Genome Institute"/>
            <person name="Lucas S."/>
            <person name="Han J."/>
            <person name="Lapidus A."/>
            <person name="Cheng J.-F."/>
            <person name="Goodwin L."/>
            <person name="Pitluck S."/>
            <person name="Peters L."/>
            <person name="Ovchinnikova G."/>
            <person name="Munk A.C."/>
            <person name="Detter J.C."/>
            <person name="Han C."/>
            <person name="Tapia R."/>
            <person name="Land M."/>
            <person name="Hauser L."/>
            <person name="Kyrpides N."/>
            <person name="Ivanova N."/>
            <person name="Pagani I."/>
            <person name="Ritalahtilisa K."/>
            <person name="Loeffler F."/>
            <person name="Woyke T."/>
        </authorList>
    </citation>
    <scope>NUCLEOTIDE SEQUENCE [LARGE SCALE GENOMIC DNA]</scope>
    <source>
        <strain evidence="3">ATCC BAA-1885 / DSM 22778 / Grapes</strain>
    </source>
</reference>
<dbReference type="RefSeq" id="WP_014270944.1">
    <property type="nucleotide sequence ID" value="NC_016633.1"/>
</dbReference>
<dbReference type="GO" id="GO:0008408">
    <property type="term" value="F:3'-5' exonuclease activity"/>
    <property type="evidence" value="ECO:0007669"/>
    <property type="project" value="InterPro"/>
</dbReference>
<dbReference type="Pfam" id="PF01612">
    <property type="entry name" value="DNA_pol_A_exo1"/>
    <property type="match status" value="1"/>
</dbReference>
<dbReference type="Gene3D" id="1.10.150.80">
    <property type="entry name" value="HRDC domain"/>
    <property type="match status" value="1"/>
</dbReference>
<dbReference type="InterPro" id="IPR036397">
    <property type="entry name" value="RNaseH_sf"/>
</dbReference>
<dbReference type="InterPro" id="IPR002562">
    <property type="entry name" value="3'-5'_exonuclease_dom"/>
</dbReference>
<accession>G8QSS1</accession>
<dbReference type="eggNOG" id="COG0349">
    <property type="taxonomic scope" value="Bacteria"/>
</dbReference>
<dbReference type="SUPFAM" id="SSF53098">
    <property type="entry name" value="Ribonuclease H-like"/>
    <property type="match status" value="1"/>
</dbReference>
<keyword evidence="3" id="KW-1185">Reference proteome</keyword>
<evidence type="ECO:0000313" key="3">
    <source>
        <dbReference type="Proteomes" id="UP000005632"/>
    </source>
</evidence>